<gene>
    <name evidence="2" type="ORF">SAMN04488004_10580</name>
</gene>
<reference evidence="2 3" key="1">
    <citation type="submission" date="2016-10" db="EMBL/GenBank/DDBJ databases">
        <authorList>
            <person name="de Groot N.N."/>
        </authorList>
    </citation>
    <scope>NUCLEOTIDE SEQUENCE [LARGE SCALE GENOMIC DNA]</scope>
    <source>
        <strain evidence="2 3">DSM 16199</strain>
    </source>
</reference>
<sequence length="80" mass="8494">MIAGFLFKRIVPVALIAGPLALGLPVKAGGAFVLGALAGLAVVLPFALALRLVNLRMVLGWPLWLLGAALRLLWRGRRII</sequence>
<keyword evidence="1" id="KW-1133">Transmembrane helix</keyword>
<name>A0A1I4DY72_9RHOB</name>
<dbReference type="Proteomes" id="UP000199550">
    <property type="component" value="Unassembled WGS sequence"/>
</dbReference>
<feature type="transmembrane region" description="Helical" evidence="1">
    <location>
        <begin position="58"/>
        <end position="74"/>
    </location>
</feature>
<dbReference type="EMBL" id="FOTF01000005">
    <property type="protein sequence ID" value="SFK97066.1"/>
    <property type="molecule type" value="Genomic_DNA"/>
</dbReference>
<feature type="transmembrane region" description="Helical" evidence="1">
    <location>
        <begin position="6"/>
        <end position="24"/>
    </location>
</feature>
<keyword evidence="1" id="KW-0472">Membrane</keyword>
<accession>A0A1I4DY72</accession>
<dbReference type="RefSeq" id="WP_090186838.1">
    <property type="nucleotide sequence ID" value="NZ_FOTF01000005.1"/>
</dbReference>
<dbReference type="AlphaFoldDB" id="A0A1I4DY72"/>
<organism evidence="2 3">
    <name type="scientific">Loktanella salsilacus</name>
    <dbReference type="NCBI Taxonomy" id="195913"/>
    <lineage>
        <taxon>Bacteria</taxon>
        <taxon>Pseudomonadati</taxon>
        <taxon>Pseudomonadota</taxon>
        <taxon>Alphaproteobacteria</taxon>
        <taxon>Rhodobacterales</taxon>
        <taxon>Roseobacteraceae</taxon>
        <taxon>Loktanella</taxon>
    </lineage>
</organism>
<protein>
    <submittedName>
        <fullName evidence="2">Uncharacterized protein</fullName>
    </submittedName>
</protein>
<keyword evidence="1" id="KW-0812">Transmembrane</keyword>
<keyword evidence="3" id="KW-1185">Reference proteome</keyword>
<evidence type="ECO:0000313" key="2">
    <source>
        <dbReference type="EMBL" id="SFK97066.1"/>
    </source>
</evidence>
<proteinExistence type="predicted"/>
<evidence type="ECO:0000256" key="1">
    <source>
        <dbReference type="SAM" id="Phobius"/>
    </source>
</evidence>
<evidence type="ECO:0000313" key="3">
    <source>
        <dbReference type="Proteomes" id="UP000199550"/>
    </source>
</evidence>
<feature type="transmembrane region" description="Helical" evidence="1">
    <location>
        <begin position="31"/>
        <end position="52"/>
    </location>
</feature>